<dbReference type="OrthoDB" id="2266637at2759"/>
<organism evidence="2 3">
    <name type="scientific">Funneliformis geosporum</name>
    <dbReference type="NCBI Taxonomy" id="1117311"/>
    <lineage>
        <taxon>Eukaryota</taxon>
        <taxon>Fungi</taxon>
        <taxon>Fungi incertae sedis</taxon>
        <taxon>Mucoromycota</taxon>
        <taxon>Glomeromycotina</taxon>
        <taxon>Glomeromycetes</taxon>
        <taxon>Glomerales</taxon>
        <taxon>Glomeraceae</taxon>
        <taxon>Funneliformis</taxon>
    </lineage>
</organism>
<gene>
    <name evidence="2" type="ORF">FWILDA_LOCUS1645</name>
</gene>
<comment type="caution">
    <text evidence="2">The sequence shown here is derived from an EMBL/GenBank/DDBJ whole genome shotgun (WGS) entry which is preliminary data.</text>
</comment>
<dbReference type="InterPro" id="IPR038717">
    <property type="entry name" value="Tc1-like_DDE_dom"/>
</dbReference>
<keyword evidence="3" id="KW-1185">Reference proteome</keyword>
<accession>A0A9W4SCX5</accession>
<name>A0A9W4SCX5_9GLOM</name>
<evidence type="ECO:0000259" key="1">
    <source>
        <dbReference type="Pfam" id="PF13358"/>
    </source>
</evidence>
<feature type="domain" description="Tc1-like transposase DDE" evidence="1">
    <location>
        <begin position="133"/>
        <end position="274"/>
    </location>
</feature>
<evidence type="ECO:0000313" key="2">
    <source>
        <dbReference type="EMBL" id="CAI2164592.1"/>
    </source>
</evidence>
<protein>
    <submittedName>
        <fullName evidence="2">19004_t:CDS:1</fullName>
    </submittedName>
</protein>
<dbReference type="Proteomes" id="UP001153678">
    <property type="component" value="Unassembled WGS sequence"/>
</dbReference>
<dbReference type="Pfam" id="PF13358">
    <property type="entry name" value="DDE_3"/>
    <property type="match status" value="1"/>
</dbReference>
<dbReference type="EMBL" id="CAMKVN010000165">
    <property type="protein sequence ID" value="CAI2164592.1"/>
    <property type="molecule type" value="Genomic_DNA"/>
</dbReference>
<dbReference type="AlphaFoldDB" id="A0A9W4SCX5"/>
<dbReference type="InterPro" id="IPR036397">
    <property type="entry name" value="RNaseH_sf"/>
</dbReference>
<evidence type="ECO:0000313" key="3">
    <source>
        <dbReference type="Proteomes" id="UP001153678"/>
    </source>
</evidence>
<reference evidence="2" key="1">
    <citation type="submission" date="2022-08" db="EMBL/GenBank/DDBJ databases">
        <authorList>
            <person name="Kallberg Y."/>
            <person name="Tangrot J."/>
            <person name="Rosling A."/>
        </authorList>
    </citation>
    <scope>NUCLEOTIDE SEQUENCE</scope>
    <source>
        <strain evidence="2">Wild A</strain>
    </source>
</reference>
<dbReference type="GO" id="GO:0003676">
    <property type="term" value="F:nucleic acid binding"/>
    <property type="evidence" value="ECO:0007669"/>
    <property type="project" value="InterPro"/>
</dbReference>
<sequence>MEYLAKIVSEQKLETNIQTSQESYFYHSEPIAYNPNSIGKLNLTTDKFFQSFEREVKDITERFGKASSLVQIEGGVELKMEENAINLLHSYIDTNNTKTLKKMSDYLFKETGQLFSVPTIFRVLKKNKTTYKKGGVPRYGRSPSNCRVVIKRPDKREVNYTLLLCIRNVEKNGTIHYKLIKGGAKTKDFHEFLSNVNFPTDKENHLFLDNARIHHATKSCKKLKLSTIKELAIEKNTQLIHLVSYSPQLKPAELCINEIRQYVEKQRARTEEKLGIAIDEAIRELQKQDLTKYFRKCFTLK</sequence>
<dbReference type="Gene3D" id="3.30.420.10">
    <property type="entry name" value="Ribonuclease H-like superfamily/Ribonuclease H"/>
    <property type="match status" value="1"/>
</dbReference>
<proteinExistence type="predicted"/>